<protein>
    <submittedName>
        <fullName evidence="7">Papilin</fullName>
    </submittedName>
</protein>
<dbReference type="PANTHER" id="PTHR13723:SF281">
    <property type="entry name" value="PAPILIN"/>
    <property type="match status" value="1"/>
</dbReference>
<dbReference type="OrthoDB" id="5781878at2759"/>
<dbReference type="GO" id="GO:0005576">
    <property type="term" value="C:extracellular region"/>
    <property type="evidence" value="ECO:0007669"/>
    <property type="project" value="UniProtKB-SubCell"/>
</dbReference>
<dbReference type="Proteomes" id="UP000271098">
    <property type="component" value="Unassembled WGS sequence"/>
</dbReference>
<evidence type="ECO:0000313" key="7">
    <source>
        <dbReference type="WBParaSite" id="GPUH_0000126401-mRNA-1"/>
    </source>
</evidence>
<keyword evidence="3" id="KW-0732">Signal</keyword>
<dbReference type="WBParaSite" id="GPUH_0000126401-mRNA-1">
    <property type="protein sequence ID" value="GPUH_0000126401-mRNA-1"/>
    <property type="gene ID" value="GPUH_0000126401"/>
</dbReference>
<evidence type="ECO:0000313" key="6">
    <source>
        <dbReference type="Proteomes" id="UP000271098"/>
    </source>
</evidence>
<dbReference type="GO" id="GO:0031012">
    <property type="term" value="C:extracellular matrix"/>
    <property type="evidence" value="ECO:0007669"/>
    <property type="project" value="TreeGrafter"/>
</dbReference>
<dbReference type="GO" id="GO:0030198">
    <property type="term" value="P:extracellular matrix organization"/>
    <property type="evidence" value="ECO:0007669"/>
    <property type="project" value="TreeGrafter"/>
</dbReference>
<accession>A0A183CXS3</accession>
<dbReference type="SUPFAM" id="SSF82895">
    <property type="entry name" value="TSP-1 type 1 repeat"/>
    <property type="match status" value="4"/>
</dbReference>
<gene>
    <name evidence="5" type="ORF">GPUH_LOCUS1263</name>
</gene>
<comment type="subcellular location">
    <subcellularLocation>
        <location evidence="1">Secreted</location>
    </subcellularLocation>
</comment>
<evidence type="ECO:0000256" key="2">
    <source>
        <dbReference type="ARBA" id="ARBA00022525"/>
    </source>
</evidence>
<evidence type="ECO:0000313" key="5">
    <source>
        <dbReference type="EMBL" id="VDK29709.1"/>
    </source>
</evidence>
<keyword evidence="4" id="KW-0677">Repeat</keyword>
<dbReference type="InterPro" id="IPR036383">
    <property type="entry name" value="TSP1_rpt_sf"/>
</dbReference>
<dbReference type="PROSITE" id="PS50092">
    <property type="entry name" value="TSP1"/>
    <property type="match status" value="4"/>
</dbReference>
<evidence type="ECO:0000256" key="1">
    <source>
        <dbReference type="ARBA" id="ARBA00004613"/>
    </source>
</evidence>
<dbReference type="GO" id="GO:0009653">
    <property type="term" value="P:anatomical structure morphogenesis"/>
    <property type="evidence" value="ECO:0007669"/>
    <property type="project" value="UniProtKB-ARBA"/>
</dbReference>
<sequence length="490" mass="53788">MSEVSSGQVKSYYRWYHGEWEPCSATCGDTGTQYRVVYCHQVFSNGKRITVDDANCTAERPFVQQPCNRFSCPEWQAGPWSACSEKCGDAHQYRSVTCRSAKEGEEGKLLAAEACGTHNLEMQRNCNLGPCEGLNFFTTEWKLCEKCNDTKETRNVTCKDTTGRAYPLEKCLSDNTTEIPVDERPCASPQPCIYEWHSSEWSKCSTECGHGHNSRRVVCAIHQLDDLTIVEESHCNMEAKPASTKNCTNEEKCNGTYYTGPWSMCTASCGGGTQNRMIVCLNYDKKPVPDWCDEAEKPSEQQECNTGPCPTCDESEFGCCPDNVTFATGPYLAGCSNCSTTEFGCCADNVTEAQGSMKEGKEEMCEVVNDQTGETATVACKKPENETVDSDAELFGNVTGQNVTKHCSKTEFGCCPDWATPAEGKENQGCPLFVLGVCNETTHGCCPDEVTLSRGPNYEGCGEPTCAASLYGCCKDRKTIAFGPHYAGDY</sequence>
<dbReference type="InterPro" id="IPR050439">
    <property type="entry name" value="ADAMTS_ADAMTS-like"/>
</dbReference>
<organism evidence="7">
    <name type="scientific">Gongylonema pulchrum</name>
    <dbReference type="NCBI Taxonomy" id="637853"/>
    <lineage>
        <taxon>Eukaryota</taxon>
        <taxon>Metazoa</taxon>
        <taxon>Ecdysozoa</taxon>
        <taxon>Nematoda</taxon>
        <taxon>Chromadorea</taxon>
        <taxon>Rhabditida</taxon>
        <taxon>Spirurina</taxon>
        <taxon>Spiruromorpha</taxon>
        <taxon>Spiruroidea</taxon>
        <taxon>Gongylonematidae</taxon>
        <taxon>Gongylonema</taxon>
    </lineage>
</organism>
<dbReference type="GO" id="GO:0004222">
    <property type="term" value="F:metalloendopeptidase activity"/>
    <property type="evidence" value="ECO:0007669"/>
    <property type="project" value="TreeGrafter"/>
</dbReference>
<dbReference type="EMBL" id="UYRT01001474">
    <property type="protein sequence ID" value="VDK29709.1"/>
    <property type="molecule type" value="Genomic_DNA"/>
</dbReference>
<reference evidence="5 6" key="2">
    <citation type="submission" date="2018-11" db="EMBL/GenBank/DDBJ databases">
        <authorList>
            <consortium name="Pathogen Informatics"/>
        </authorList>
    </citation>
    <scope>NUCLEOTIDE SEQUENCE [LARGE SCALE GENOMIC DNA]</scope>
</reference>
<keyword evidence="6" id="KW-1185">Reference proteome</keyword>
<dbReference type="InterPro" id="IPR000884">
    <property type="entry name" value="TSP1_rpt"/>
</dbReference>
<dbReference type="Pfam" id="PF19030">
    <property type="entry name" value="TSP1_ADAMTS"/>
    <property type="match status" value="4"/>
</dbReference>
<dbReference type="SMART" id="SM00209">
    <property type="entry name" value="TSP1"/>
    <property type="match status" value="5"/>
</dbReference>
<evidence type="ECO:0000256" key="3">
    <source>
        <dbReference type="ARBA" id="ARBA00022729"/>
    </source>
</evidence>
<proteinExistence type="predicted"/>
<reference evidence="7" key="1">
    <citation type="submission" date="2016-06" db="UniProtKB">
        <authorList>
            <consortium name="WormBaseParasite"/>
        </authorList>
    </citation>
    <scope>IDENTIFICATION</scope>
</reference>
<dbReference type="Gene3D" id="2.20.100.10">
    <property type="entry name" value="Thrombospondin type-1 (TSP1) repeat"/>
    <property type="match status" value="4"/>
</dbReference>
<keyword evidence="2" id="KW-0964">Secreted</keyword>
<dbReference type="GO" id="GO:0006508">
    <property type="term" value="P:proteolysis"/>
    <property type="evidence" value="ECO:0007669"/>
    <property type="project" value="TreeGrafter"/>
</dbReference>
<dbReference type="FunFam" id="2.20.100.10:FF:000005">
    <property type="entry name" value="ADAM metallopeptidase with thrombospondin type 1 motif 9"/>
    <property type="match status" value="2"/>
</dbReference>
<name>A0A183CXS3_9BILA</name>
<dbReference type="AlphaFoldDB" id="A0A183CXS3"/>
<evidence type="ECO:0000256" key="4">
    <source>
        <dbReference type="ARBA" id="ARBA00022737"/>
    </source>
</evidence>
<dbReference type="PANTHER" id="PTHR13723">
    <property type="entry name" value="ADAMTS A DISINTEGRIN AND METALLOPROTEASE WITH THROMBOSPONDIN MOTIFS PROTEASE"/>
    <property type="match status" value="1"/>
</dbReference>